<dbReference type="InterPro" id="IPR003594">
    <property type="entry name" value="HATPase_dom"/>
</dbReference>
<dbReference type="PANTHER" id="PTHR43065">
    <property type="entry name" value="SENSOR HISTIDINE KINASE"/>
    <property type="match status" value="1"/>
</dbReference>
<keyword evidence="7" id="KW-1185">Reference proteome</keyword>
<dbReference type="RefSeq" id="WP_187780369.1">
    <property type="nucleotide sequence ID" value="NZ_JACTUZ010000137.1"/>
</dbReference>
<reference evidence="6 7" key="1">
    <citation type="journal article" date="2009" name="Int. J. Syst. Evol. Microbiol.">
        <title>Transfer of Teichococcus ludipueritiae and Muricoccus roseus to the genus Roseomonas, as Roseomonas ludipueritiae comb. nov. and Roseomonas rosea comb. nov., respectively, and emended description of the genus Roseomonas.</title>
        <authorList>
            <person name="Sanchez-Porro C."/>
            <person name="Gallego V."/>
            <person name="Busse H.J."/>
            <person name="Kampfer P."/>
            <person name="Ventosa A."/>
        </authorList>
    </citation>
    <scope>NUCLEOTIDE SEQUENCE [LARGE SCALE GENOMIC DNA]</scope>
    <source>
        <strain evidence="6 7">DSM 14915</strain>
    </source>
</reference>
<dbReference type="PANTHER" id="PTHR43065:SF49">
    <property type="entry name" value="HISTIDINE KINASE"/>
    <property type="match status" value="1"/>
</dbReference>
<dbReference type="SUPFAM" id="SSF55874">
    <property type="entry name" value="ATPase domain of HSP90 chaperone/DNA topoisomerase II/histidine kinase"/>
    <property type="match status" value="1"/>
</dbReference>
<dbReference type="InterPro" id="IPR004358">
    <property type="entry name" value="Sig_transdc_His_kin-like_C"/>
</dbReference>
<evidence type="ECO:0000313" key="6">
    <source>
        <dbReference type="EMBL" id="MBC9179326.1"/>
    </source>
</evidence>
<proteinExistence type="predicted"/>
<organism evidence="6 7">
    <name type="scientific">Pseudoroseomonas ludipueritiae</name>
    <dbReference type="NCBI Taxonomy" id="198093"/>
    <lineage>
        <taxon>Bacteria</taxon>
        <taxon>Pseudomonadati</taxon>
        <taxon>Pseudomonadota</taxon>
        <taxon>Alphaproteobacteria</taxon>
        <taxon>Acetobacterales</taxon>
        <taxon>Acetobacteraceae</taxon>
        <taxon>Pseudoroseomonas</taxon>
    </lineage>
</organism>
<keyword evidence="3" id="KW-0597">Phosphoprotein</keyword>
<dbReference type="Proteomes" id="UP000603940">
    <property type="component" value="Unassembled WGS sequence"/>
</dbReference>
<dbReference type="Gene3D" id="3.30.565.10">
    <property type="entry name" value="Histidine kinase-like ATPase, C-terminal domain"/>
    <property type="match status" value="1"/>
</dbReference>
<dbReference type="PROSITE" id="PS50109">
    <property type="entry name" value="HIS_KIN"/>
    <property type="match status" value="1"/>
</dbReference>
<comment type="caution">
    <text evidence="6">The sequence shown here is derived from an EMBL/GenBank/DDBJ whole genome shotgun (WGS) entry which is preliminary data.</text>
</comment>
<dbReference type="InterPro" id="IPR036890">
    <property type="entry name" value="HATPase_C_sf"/>
</dbReference>
<dbReference type="EMBL" id="JACTUZ010000137">
    <property type="protein sequence ID" value="MBC9179326.1"/>
    <property type="molecule type" value="Genomic_DNA"/>
</dbReference>
<dbReference type="InterPro" id="IPR036097">
    <property type="entry name" value="HisK_dim/P_sf"/>
</dbReference>
<evidence type="ECO:0000256" key="1">
    <source>
        <dbReference type="ARBA" id="ARBA00000085"/>
    </source>
</evidence>
<gene>
    <name evidence="6" type="ORF">IBL25_20495</name>
</gene>
<keyword evidence="4" id="KW-0472">Membrane</keyword>
<evidence type="ECO:0000259" key="5">
    <source>
        <dbReference type="PROSITE" id="PS50109"/>
    </source>
</evidence>
<accession>A0ABR7RC40</accession>
<feature type="domain" description="Histidine kinase" evidence="5">
    <location>
        <begin position="337"/>
        <end position="557"/>
    </location>
</feature>
<evidence type="ECO:0000313" key="7">
    <source>
        <dbReference type="Proteomes" id="UP000603940"/>
    </source>
</evidence>
<keyword evidence="4" id="KW-0812">Transmembrane</keyword>
<sequence length="570" mass="60244">MIRLRRRTAIAVLALTWATIAGGTLALSQVYIAHARQDQEREALSRAEAAARSLEQYLLRALEAIDLFHDMVQQRQAMLAVGNGAGAAAIEAQIVALAGKERFNILQVATVGADGWTTWTTAAAPPVDLSDREHIAVHRNGHREMFVSAPLVGRQSQRRTVQFTRPLCDPSGGFAGVAVVSLDPIAFSEGLGMLPFARGDALTVLRRDGIVVARSRDPDNTVGQQLVLPGQGPRHMVHGKLVSTLDGVERFIYRREVEGTPLAVGVGLDAGAELASFEIIRKAVNATAGGILLLSLTLVLLALFWIERRRAEESLQAALAGLESSQRMDALGRLVSGVAHDFNHVLQAVLSAVHFIEKTPGDPAAVGRYAGMITAAAQRGASVTRRLLSLARSDGLQTEPVEPRAVLDGIAELLHHTLGQNIRTLVEAPPDLPLVLTDRRQLEATLVNLAINARDAMQPRGGGTIILSAVPSPMPAGSASPDSPGLCLAVRDSGMGMDPAVLARAGEPFFTTKPRGEGTGLGLTLARGFAEQSGGALAIESEAGRGTTVRLWLPLAPASAQGPATGHQDL</sequence>
<evidence type="ECO:0000256" key="4">
    <source>
        <dbReference type="SAM" id="Phobius"/>
    </source>
</evidence>
<dbReference type="Gene3D" id="3.30.450.20">
    <property type="entry name" value="PAS domain"/>
    <property type="match status" value="2"/>
</dbReference>
<dbReference type="CDD" id="cd12914">
    <property type="entry name" value="PDC1_DGC_like"/>
    <property type="match status" value="1"/>
</dbReference>
<dbReference type="Gene3D" id="1.10.287.130">
    <property type="match status" value="1"/>
</dbReference>
<name>A0ABR7RC40_9PROT</name>
<dbReference type="SMART" id="SM00387">
    <property type="entry name" value="HATPase_c"/>
    <property type="match status" value="1"/>
</dbReference>
<dbReference type="Pfam" id="PF02518">
    <property type="entry name" value="HATPase_c"/>
    <property type="match status" value="1"/>
</dbReference>
<evidence type="ECO:0000256" key="3">
    <source>
        <dbReference type="ARBA" id="ARBA00022553"/>
    </source>
</evidence>
<dbReference type="InterPro" id="IPR003661">
    <property type="entry name" value="HisK_dim/P_dom"/>
</dbReference>
<protein>
    <recommendedName>
        <fullName evidence="2">histidine kinase</fullName>
        <ecNumber evidence="2">2.7.13.3</ecNumber>
    </recommendedName>
</protein>
<comment type="catalytic activity">
    <reaction evidence="1">
        <text>ATP + protein L-histidine = ADP + protein N-phospho-L-histidine.</text>
        <dbReference type="EC" id="2.7.13.3"/>
    </reaction>
</comment>
<feature type="transmembrane region" description="Helical" evidence="4">
    <location>
        <begin position="286"/>
        <end position="306"/>
    </location>
</feature>
<dbReference type="CDD" id="cd12915">
    <property type="entry name" value="PDC2_DGC_like"/>
    <property type="match status" value="1"/>
</dbReference>
<dbReference type="SUPFAM" id="SSF47384">
    <property type="entry name" value="Homodimeric domain of signal transducing histidine kinase"/>
    <property type="match status" value="1"/>
</dbReference>
<dbReference type="PRINTS" id="PR00344">
    <property type="entry name" value="BCTRLSENSOR"/>
</dbReference>
<keyword evidence="4" id="KW-1133">Transmembrane helix</keyword>
<dbReference type="SMART" id="SM00388">
    <property type="entry name" value="HisKA"/>
    <property type="match status" value="1"/>
</dbReference>
<evidence type="ECO:0000256" key="2">
    <source>
        <dbReference type="ARBA" id="ARBA00012438"/>
    </source>
</evidence>
<dbReference type="InterPro" id="IPR005467">
    <property type="entry name" value="His_kinase_dom"/>
</dbReference>
<dbReference type="EC" id="2.7.13.3" evidence="2"/>